<dbReference type="OrthoDB" id="2242293at2"/>
<keyword evidence="1" id="KW-0472">Membrane</keyword>
<organism evidence="2 3">
    <name type="scientific">Convivina intestini</name>
    <dbReference type="NCBI Taxonomy" id="1505726"/>
    <lineage>
        <taxon>Bacteria</taxon>
        <taxon>Bacillati</taxon>
        <taxon>Bacillota</taxon>
        <taxon>Bacilli</taxon>
        <taxon>Lactobacillales</taxon>
        <taxon>Lactobacillaceae</taxon>
        <taxon>Convivina</taxon>
    </lineage>
</organism>
<keyword evidence="3" id="KW-1185">Reference proteome</keyword>
<proteinExistence type="predicted"/>
<feature type="transmembrane region" description="Helical" evidence="1">
    <location>
        <begin position="113"/>
        <end position="138"/>
    </location>
</feature>
<gene>
    <name evidence="2" type="ORF">C7384_101178</name>
</gene>
<keyword evidence="1" id="KW-1133">Transmembrane helix</keyword>
<dbReference type="EMBL" id="QEKT01000001">
    <property type="protein sequence ID" value="PVY86263.1"/>
    <property type="molecule type" value="Genomic_DNA"/>
</dbReference>
<feature type="transmembrane region" description="Helical" evidence="1">
    <location>
        <begin position="145"/>
        <end position="166"/>
    </location>
</feature>
<name>A0A2U1DF03_9LACO</name>
<accession>A0A2U1DF03</accession>
<evidence type="ECO:0000256" key="1">
    <source>
        <dbReference type="SAM" id="Phobius"/>
    </source>
</evidence>
<keyword evidence="1" id="KW-0812">Transmembrane</keyword>
<dbReference type="Pfam" id="PF22564">
    <property type="entry name" value="HAAS"/>
    <property type="match status" value="1"/>
</dbReference>
<sequence>MKYLEDLKRHLKELPQSEQDNIINYYQEYIEDAGFNEDELVTKLGNPKNLAQKLKFDYFMDNDLHDDRQSEPVKHKDVRVLWIVILGILSLPISIPILITLIFVPLIILVTLIFTVIVVSISLIFASLVTIVSGLAIISQSLWGGLFYVGIGLAIGGLMTVILSFMPTVIKLISSLSLKIAKYLQTKFKKEGSSK</sequence>
<dbReference type="RefSeq" id="WP_089937510.1">
    <property type="nucleotide sequence ID" value="NZ_CAKOEX010000001.1"/>
</dbReference>
<dbReference type="AlphaFoldDB" id="A0A2U1DF03"/>
<evidence type="ECO:0000313" key="3">
    <source>
        <dbReference type="Proteomes" id="UP000245433"/>
    </source>
</evidence>
<comment type="caution">
    <text evidence="2">The sequence shown here is derived from an EMBL/GenBank/DDBJ whole genome shotgun (WGS) entry which is preliminary data.</text>
</comment>
<protein>
    <submittedName>
        <fullName evidence="2">Putative membrane protein</fullName>
    </submittedName>
</protein>
<evidence type="ECO:0000313" key="2">
    <source>
        <dbReference type="EMBL" id="PVY86263.1"/>
    </source>
</evidence>
<dbReference type="Proteomes" id="UP000245433">
    <property type="component" value="Unassembled WGS sequence"/>
</dbReference>
<reference evidence="2 3" key="1">
    <citation type="submission" date="2018-04" db="EMBL/GenBank/DDBJ databases">
        <title>Genomic Encyclopedia of Type Strains, Phase IV (KMG-IV): sequencing the most valuable type-strain genomes for metagenomic binning, comparative biology and taxonomic classification.</title>
        <authorList>
            <person name="Goeker M."/>
        </authorList>
    </citation>
    <scope>NUCLEOTIDE SEQUENCE [LARGE SCALE GENOMIC DNA]</scope>
    <source>
        <strain evidence="2 3">DSM 28795</strain>
    </source>
</reference>
<feature type="transmembrane region" description="Helical" evidence="1">
    <location>
        <begin position="80"/>
        <end position="107"/>
    </location>
</feature>